<dbReference type="Pfam" id="PF02481">
    <property type="entry name" value="DNA_processg_A"/>
    <property type="match status" value="1"/>
</dbReference>
<evidence type="ECO:0000259" key="3">
    <source>
        <dbReference type="Pfam" id="PF17782"/>
    </source>
</evidence>
<gene>
    <name evidence="4" type="primary">dprA</name>
    <name evidence="4" type="ORF">E7027_01850</name>
</gene>
<evidence type="ECO:0000313" key="4">
    <source>
        <dbReference type="EMBL" id="MBE6420876.1"/>
    </source>
</evidence>
<dbReference type="InterPro" id="IPR003488">
    <property type="entry name" value="DprA"/>
</dbReference>
<feature type="domain" description="Smf/DprA SLOG" evidence="2">
    <location>
        <begin position="85"/>
        <end position="293"/>
    </location>
</feature>
<evidence type="ECO:0000259" key="2">
    <source>
        <dbReference type="Pfam" id="PF02481"/>
    </source>
</evidence>
<feature type="domain" description="DprA winged helix" evidence="3">
    <location>
        <begin position="314"/>
        <end position="368"/>
    </location>
</feature>
<dbReference type="Pfam" id="PF17782">
    <property type="entry name" value="WHD_DprA"/>
    <property type="match status" value="1"/>
</dbReference>
<comment type="similarity">
    <text evidence="1">Belongs to the DprA/Smf family.</text>
</comment>
<reference evidence="4" key="1">
    <citation type="submission" date="2019-04" db="EMBL/GenBank/DDBJ databases">
        <title>Evolution of Biomass-Degrading Anaerobic Consortia Revealed by Metagenomics.</title>
        <authorList>
            <person name="Peng X."/>
        </authorList>
    </citation>
    <scope>NUCLEOTIDE SEQUENCE</scope>
    <source>
        <strain evidence="4">SIG66</strain>
    </source>
</reference>
<proteinExistence type="inferred from homology"/>
<dbReference type="GO" id="GO:0009294">
    <property type="term" value="P:DNA-mediated transformation"/>
    <property type="evidence" value="ECO:0007669"/>
    <property type="project" value="InterPro"/>
</dbReference>
<dbReference type="NCBIfam" id="TIGR00732">
    <property type="entry name" value="dprA"/>
    <property type="match status" value="1"/>
</dbReference>
<dbReference type="Proteomes" id="UP000725649">
    <property type="component" value="Unassembled WGS sequence"/>
</dbReference>
<dbReference type="PANTHER" id="PTHR43022:SF1">
    <property type="entry name" value="PROTEIN SMF"/>
    <property type="match status" value="1"/>
</dbReference>
<name>A0A928DPP9_9BACT</name>
<protein>
    <submittedName>
        <fullName evidence="4">DNA-protecting protein DprA</fullName>
    </submittedName>
</protein>
<accession>A0A928DPP9</accession>
<comment type="caution">
    <text evidence="4">The sequence shown here is derived from an EMBL/GenBank/DDBJ whole genome shotgun (WGS) entry which is preliminary data.</text>
</comment>
<evidence type="ECO:0000313" key="5">
    <source>
        <dbReference type="Proteomes" id="UP000725649"/>
    </source>
</evidence>
<dbReference type="EMBL" id="SUVG01000002">
    <property type="protein sequence ID" value="MBE6420876.1"/>
    <property type="molecule type" value="Genomic_DNA"/>
</dbReference>
<dbReference type="InterPro" id="IPR036388">
    <property type="entry name" value="WH-like_DNA-bd_sf"/>
</dbReference>
<sequence>MNENISAAERLARIQLNAFLYFRADWLERLIQIFGSAQEILRQDAPTLAREANLNPDTAAHLLRDAFAVNPQEEWDKTAALGGHIYVPEDEEYPQSLRNIKEAPIALYVLGKLPADKQACVAMVGTRKITPYGRRVAHKLAGDLTACGVTVVSGLARGIDSECHAAAVRLKKPTVAVIGTGVGRCYPPENRALARAILEYGGAIVSELPFNKPPNAFHFPRRNRIIAGLSQPVVVAEGEIKSGALITAKLALEMGKDVLAVPGPIDSPQSAGPNSLIKDGAGVVTSVADILDYIPQQLRFGLDARYFETPSVTPNKEQDNLSPREREALAAVGDGQASLDQVAEAIGADVPEAAGILFELEVKGFLACENGLYSKSKF</sequence>
<dbReference type="Gene3D" id="3.40.50.450">
    <property type="match status" value="1"/>
</dbReference>
<dbReference type="AlphaFoldDB" id="A0A928DPP9"/>
<organism evidence="4 5">
    <name type="scientific">Candidatus Avelusimicrobium gallicola</name>
    <dbReference type="NCBI Taxonomy" id="2562704"/>
    <lineage>
        <taxon>Bacteria</taxon>
        <taxon>Pseudomonadati</taxon>
        <taxon>Elusimicrobiota</taxon>
        <taxon>Elusimicrobia</taxon>
        <taxon>Elusimicrobiales</taxon>
        <taxon>Elusimicrobiaceae</taxon>
        <taxon>Candidatus Avelusimicrobium</taxon>
    </lineage>
</organism>
<evidence type="ECO:0000256" key="1">
    <source>
        <dbReference type="ARBA" id="ARBA00006525"/>
    </source>
</evidence>
<dbReference type="InterPro" id="IPR057666">
    <property type="entry name" value="DrpA_SLOG"/>
</dbReference>
<dbReference type="PANTHER" id="PTHR43022">
    <property type="entry name" value="PROTEIN SMF"/>
    <property type="match status" value="1"/>
</dbReference>
<dbReference type="InterPro" id="IPR041614">
    <property type="entry name" value="DprA_WH"/>
</dbReference>
<dbReference type="Gene3D" id="1.10.10.10">
    <property type="entry name" value="Winged helix-like DNA-binding domain superfamily/Winged helix DNA-binding domain"/>
    <property type="match status" value="1"/>
</dbReference>
<dbReference type="SUPFAM" id="SSF102405">
    <property type="entry name" value="MCP/YpsA-like"/>
    <property type="match status" value="1"/>
</dbReference>